<evidence type="ECO:0000313" key="5">
    <source>
        <dbReference type="EMBL" id="GLY68793.1"/>
    </source>
</evidence>
<dbReference type="SUPFAM" id="SSF49503">
    <property type="entry name" value="Cupredoxins"/>
    <property type="match status" value="1"/>
</dbReference>
<dbReference type="InterPro" id="IPR011706">
    <property type="entry name" value="Cu-oxidase_C"/>
</dbReference>
<organism evidence="5 6">
    <name type="scientific">Amycolatopsis taiwanensis</name>
    <dbReference type="NCBI Taxonomy" id="342230"/>
    <lineage>
        <taxon>Bacteria</taxon>
        <taxon>Bacillati</taxon>
        <taxon>Actinomycetota</taxon>
        <taxon>Actinomycetes</taxon>
        <taxon>Pseudonocardiales</taxon>
        <taxon>Pseudonocardiaceae</taxon>
        <taxon>Amycolatopsis</taxon>
    </lineage>
</organism>
<dbReference type="InterPro" id="IPR045087">
    <property type="entry name" value="Cu-oxidase_fam"/>
</dbReference>
<evidence type="ECO:0000256" key="1">
    <source>
        <dbReference type="ARBA" id="ARBA00022723"/>
    </source>
</evidence>
<accession>A0A9W6R3W7</accession>
<name>A0A9W6R3W7_9PSEU</name>
<proteinExistence type="predicted"/>
<dbReference type="RefSeq" id="WP_027941680.1">
    <property type="nucleotide sequence ID" value="NZ_BSTI01000013.1"/>
</dbReference>
<dbReference type="Gene3D" id="2.60.40.420">
    <property type="entry name" value="Cupredoxins - blue copper proteins"/>
    <property type="match status" value="1"/>
</dbReference>
<dbReference type="Pfam" id="PF07731">
    <property type="entry name" value="Cu-oxidase_2"/>
    <property type="match status" value="1"/>
</dbReference>
<dbReference type="PANTHER" id="PTHR11709">
    <property type="entry name" value="MULTI-COPPER OXIDASE"/>
    <property type="match status" value="1"/>
</dbReference>
<keyword evidence="1" id="KW-0479">Metal-binding</keyword>
<dbReference type="CDD" id="cd13896">
    <property type="entry name" value="CuRO_3_CopA"/>
    <property type="match status" value="1"/>
</dbReference>
<evidence type="ECO:0000259" key="4">
    <source>
        <dbReference type="Pfam" id="PF07731"/>
    </source>
</evidence>
<dbReference type="PANTHER" id="PTHR11709:SF394">
    <property type="entry name" value="FI03373P-RELATED"/>
    <property type="match status" value="1"/>
</dbReference>
<sequence>MLAGPGAKYDWTINGKAYNPDDGLPIKQVQRVRLRFVNNSRMFHPMHLHGHTFQVRGQNGQGPRKDTVIVLPGKTVEVDFDATNPGQWLSHCHNVYHGEAGMMTAVSYVE</sequence>
<feature type="domain" description="Plastocyanin-like" evidence="4">
    <location>
        <begin position="7"/>
        <end position="106"/>
    </location>
</feature>
<dbReference type="GO" id="GO:0016491">
    <property type="term" value="F:oxidoreductase activity"/>
    <property type="evidence" value="ECO:0007669"/>
    <property type="project" value="UniProtKB-KW"/>
</dbReference>
<dbReference type="InterPro" id="IPR008972">
    <property type="entry name" value="Cupredoxin"/>
</dbReference>
<comment type="caution">
    <text evidence="5">The sequence shown here is derived from an EMBL/GenBank/DDBJ whole genome shotgun (WGS) entry which is preliminary data.</text>
</comment>
<protein>
    <recommendedName>
        <fullName evidence="4">Plastocyanin-like domain-containing protein</fullName>
    </recommendedName>
</protein>
<keyword evidence="3" id="KW-0186">Copper</keyword>
<reference evidence="5" key="1">
    <citation type="submission" date="2023-03" db="EMBL/GenBank/DDBJ databases">
        <title>Amycolatopsis taiwanensis NBRC 103393.</title>
        <authorList>
            <person name="Ichikawa N."/>
            <person name="Sato H."/>
            <person name="Tonouchi N."/>
        </authorList>
    </citation>
    <scope>NUCLEOTIDE SEQUENCE</scope>
    <source>
        <strain evidence="5">NBRC 103393</strain>
    </source>
</reference>
<dbReference type="InterPro" id="IPR034279">
    <property type="entry name" value="CuRO_3_CopA"/>
</dbReference>
<gene>
    <name evidence="5" type="ORF">Atai01_54120</name>
</gene>
<dbReference type="AlphaFoldDB" id="A0A9W6R3W7"/>
<dbReference type="Proteomes" id="UP001165136">
    <property type="component" value="Unassembled WGS sequence"/>
</dbReference>
<dbReference type="InterPro" id="IPR002355">
    <property type="entry name" value="Cu_oxidase_Cu_BS"/>
</dbReference>
<evidence type="ECO:0000313" key="6">
    <source>
        <dbReference type="Proteomes" id="UP001165136"/>
    </source>
</evidence>
<evidence type="ECO:0000256" key="3">
    <source>
        <dbReference type="ARBA" id="ARBA00023008"/>
    </source>
</evidence>
<evidence type="ECO:0000256" key="2">
    <source>
        <dbReference type="ARBA" id="ARBA00023002"/>
    </source>
</evidence>
<keyword evidence="2" id="KW-0560">Oxidoreductase</keyword>
<dbReference type="GO" id="GO:0005507">
    <property type="term" value="F:copper ion binding"/>
    <property type="evidence" value="ECO:0007669"/>
    <property type="project" value="InterPro"/>
</dbReference>
<keyword evidence="6" id="KW-1185">Reference proteome</keyword>
<dbReference type="PROSITE" id="PS00080">
    <property type="entry name" value="MULTICOPPER_OXIDASE2"/>
    <property type="match status" value="1"/>
</dbReference>
<dbReference type="EMBL" id="BSTI01000013">
    <property type="protein sequence ID" value="GLY68793.1"/>
    <property type="molecule type" value="Genomic_DNA"/>
</dbReference>